<dbReference type="RefSeq" id="XP_014262245.1">
    <property type="nucleotide sequence ID" value="XM_014406759.2"/>
</dbReference>
<feature type="binding site" evidence="3">
    <location>
        <position position="273"/>
    </location>
    <ligand>
        <name>a divalent metal cation</name>
        <dbReference type="ChEBI" id="CHEBI:60240"/>
        <label>1</label>
    </ligand>
</feature>
<evidence type="ECO:0000256" key="3">
    <source>
        <dbReference type="PIRSR" id="PIRSR602678-1"/>
    </source>
</evidence>
<dbReference type="OrthoDB" id="284782at2759"/>
<dbReference type="Proteomes" id="UP000494040">
    <property type="component" value="Unassembled WGS sequence"/>
</dbReference>
<dbReference type="Pfam" id="PF01784">
    <property type="entry name" value="DUF34_NIF3"/>
    <property type="match status" value="1"/>
</dbReference>
<comment type="similarity">
    <text evidence="1">Belongs to the GTP cyclohydrolase I type 2/NIF3 family.</text>
</comment>
<dbReference type="InterPro" id="IPR036069">
    <property type="entry name" value="DUF34/NIF3_sf"/>
</dbReference>
<sequence length="307" mass="34294">MAWIRKLSRAQVNFSKHRSFQFYSYTAKEAMSGDRMGVLLSDVVMELDRFANPQMAEPWDNVGLLIEPATPTSIKNVLLTNDLTEDVMEEALGKNTNLIISYHPPIFSALKRITNTHWKQRIVSKCLENRVAVYSPHTAWDAVHGGVTDWLTTAFRGYYDESTVQPIVNPVDTSMDGNFGMGRIIKVHSITLNDSVALLKKHTRLDHLRIALAKGKTLSSEVSEIALVPGSGGSLLKGVKADLHITGEMFHHDLLELNHDGVSVILTNHSDSERGFLKKMEDKLNMLFEGKINIETSVKDKDPIVSV</sequence>
<dbReference type="OMA" id="NFDKTHL"/>
<proteinExistence type="inferred from homology"/>
<dbReference type="RefSeq" id="XP_014262246.1">
    <property type="nucleotide sequence ID" value="XM_014406760.2"/>
</dbReference>
<keyword evidence="5" id="KW-1185">Reference proteome</keyword>
<dbReference type="GO" id="GO:0046872">
    <property type="term" value="F:metal ion binding"/>
    <property type="evidence" value="ECO:0007669"/>
    <property type="project" value="UniProtKB-KW"/>
</dbReference>
<dbReference type="NCBIfam" id="TIGR00486">
    <property type="entry name" value="YbgI_SA1388"/>
    <property type="match status" value="1"/>
</dbReference>
<dbReference type="InterPro" id="IPR002678">
    <property type="entry name" value="DUF34/NIF3"/>
</dbReference>
<dbReference type="EnsemblMetazoa" id="XM_014406758.2">
    <property type="protein sequence ID" value="XP_014262244.1"/>
    <property type="gene ID" value="LOC106674182"/>
</dbReference>
<dbReference type="GeneID" id="106674182"/>
<evidence type="ECO:0000313" key="4">
    <source>
        <dbReference type="EnsemblMetazoa" id="XP_014262246.1"/>
    </source>
</evidence>
<dbReference type="GO" id="GO:0005739">
    <property type="term" value="C:mitochondrion"/>
    <property type="evidence" value="ECO:0007669"/>
    <property type="project" value="TreeGrafter"/>
</dbReference>
<evidence type="ECO:0000256" key="2">
    <source>
        <dbReference type="ARBA" id="ARBA00019069"/>
    </source>
</evidence>
<keyword evidence="3" id="KW-0479">Metal-binding</keyword>
<name>A0A8I6TLJ5_CIMLE</name>
<dbReference type="EnsemblMetazoa" id="XM_014406760.2">
    <property type="protein sequence ID" value="XP_014262246.1"/>
    <property type="gene ID" value="LOC106674182"/>
</dbReference>
<dbReference type="KEGG" id="clec:106674182"/>
<dbReference type="AlphaFoldDB" id="A0A8I6TLJ5"/>
<evidence type="ECO:0000313" key="5">
    <source>
        <dbReference type="Proteomes" id="UP000494040"/>
    </source>
</evidence>
<feature type="binding site" evidence="3">
    <location>
        <position position="269"/>
    </location>
    <ligand>
        <name>a divalent metal cation</name>
        <dbReference type="ChEBI" id="CHEBI:60240"/>
        <label>1</label>
    </ligand>
</feature>
<organism evidence="4 5">
    <name type="scientific">Cimex lectularius</name>
    <name type="common">Bed bug</name>
    <name type="synonym">Acanthia lectularia</name>
    <dbReference type="NCBI Taxonomy" id="79782"/>
    <lineage>
        <taxon>Eukaryota</taxon>
        <taxon>Metazoa</taxon>
        <taxon>Ecdysozoa</taxon>
        <taxon>Arthropoda</taxon>
        <taxon>Hexapoda</taxon>
        <taxon>Insecta</taxon>
        <taxon>Pterygota</taxon>
        <taxon>Neoptera</taxon>
        <taxon>Paraneoptera</taxon>
        <taxon>Hemiptera</taxon>
        <taxon>Heteroptera</taxon>
        <taxon>Panheteroptera</taxon>
        <taxon>Cimicomorpha</taxon>
        <taxon>Cimicidae</taxon>
        <taxon>Cimex</taxon>
    </lineage>
</organism>
<feature type="binding site" evidence="3">
    <location>
        <position position="103"/>
    </location>
    <ligand>
        <name>a divalent metal cation</name>
        <dbReference type="ChEBI" id="CHEBI:60240"/>
        <label>1</label>
    </ligand>
</feature>
<feature type="binding site" evidence="3">
    <location>
        <position position="141"/>
    </location>
    <ligand>
        <name>a divalent metal cation</name>
        <dbReference type="ChEBI" id="CHEBI:60240"/>
        <label>1</label>
    </ligand>
</feature>
<dbReference type="Gene3D" id="3.40.1390.30">
    <property type="entry name" value="NIF3 (NGG1p interacting factor 3)-like"/>
    <property type="match status" value="1"/>
</dbReference>
<dbReference type="FunFam" id="3.40.1390.30:FF:000001">
    <property type="entry name" value="GTP cyclohydrolase 1 type 2"/>
    <property type="match status" value="1"/>
</dbReference>
<evidence type="ECO:0000256" key="1">
    <source>
        <dbReference type="ARBA" id="ARBA00006964"/>
    </source>
</evidence>
<protein>
    <recommendedName>
        <fullName evidence="2">NIF3-like protein 1</fullName>
    </recommendedName>
</protein>
<accession>A0A8I6TLJ5</accession>
<dbReference type="SUPFAM" id="SSF102705">
    <property type="entry name" value="NIF3 (NGG1p interacting factor 3)-like"/>
    <property type="match status" value="1"/>
</dbReference>
<dbReference type="EnsemblMetazoa" id="XM_014406759.2">
    <property type="protein sequence ID" value="XP_014262245.1"/>
    <property type="gene ID" value="LOC106674182"/>
</dbReference>
<dbReference type="RefSeq" id="XP_014262244.1">
    <property type="nucleotide sequence ID" value="XM_014406758.2"/>
</dbReference>
<reference evidence="4" key="1">
    <citation type="submission" date="2022-01" db="UniProtKB">
        <authorList>
            <consortium name="EnsemblMetazoa"/>
        </authorList>
    </citation>
    <scope>IDENTIFICATION</scope>
</reference>
<dbReference type="PANTHER" id="PTHR13799:SF13">
    <property type="entry name" value="NIF3-LIKE PROTEIN 1"/>
    <property type="match status" value="1"/>
</dbReference>
<dbReference type="PANTHER" id="PTHR13799">
    <property type="entry name" value="NGG1 INTERACTING FACTOR 3"/>
    <property type="match status" value="1"/>
</dbReference>